<dbReference type="Gene3D" id="3.30.360.10">
    <property type="entry name" value="Dihydrodipicolinate Reductase, domain 2"/>
    <property type="match status" value="1"/>
</dbReference>
<dbReference type="InterPro" id="IPR000683">
    <property type="entry name" value="Gfo/Idh/MocA-like_OxRdtase_N"/>
</dbReference>
<accession>A0A1C6SHJ8</accession>
<dbReference type="PANTHER" id="PTHR43818:SF11">
    <property type="entry name" value="BCDNA.GH03377"/>
    <property type="match status" value="1"/>
</dbReference>
<keyword evidence="5" id="KW-1185">Reference proteome</keyword>
<gene>
    <name evidence="4" type="ORF">GA0074692_2636</name>
</gene>
<organism evidence="4 5">
    <name type="scientific">Micromonospora pallida</name>
    <dbReference type="NCBI Taxonomy" id="145854"/>
    <lineage>
        <taxon>Bacteria</taxon>
        <taxon>Bacillati</taxon>
        <taxon>Actinomycetota</taxon>
        <taxon>Actinomycetes</taxon>
        <taxon>Micromonosporales</taxon>
        <taxon>Micromonosporaceae</taxon>
        <taxon>Micromonospora</taxon>
    </lineage>
</organism>
<evidence type="ECO:0000256" key="1">
    <source>
        <dbReference type="ARBA" id="ARBA00023002"/>
    </source>
</evidence>
<evidence type="ECO:0000313" key="4">
    <source>
        <dbReference type="EMBL" id="SCL28951.1"/>
    </source>
</evidence>
<evidence type="ECO:0000313" key="5">
    <source>
        <dbReference type="Proteomes" id="UP000198959"/>
    </source>
</evidence>
<dbReference type="InterPro" id="IPR055170">
    <property type="entry name" value="GFO_IDH_MocA-like_dom"/>
</dbReference>
<sequence>MTELKVALIGGGFMGRAHSLAYALAPIAAELGVTLHREVLVDATPELAATGAAQLGWNSSETDWRAVIARPDIDIVDICTPPDLHEPIALAAIEAGKHVFCEKPITNHSAEALRMAQQARAAGVVTQVGFNYRHTPAISFTKQLLDSGRLGAPLQFRASYLQESSFNADPNRWRAKKSTGGSGTVGDIGSHIVDAAEWLFGDITQVTARVRAKAPGDGGWATEQERLGEDLIDDGAVWLAEFANGAIGSFSVNSFASGRKNRFHFELDASKGAVEFNWNNREEFRVSYVDEAADHQGFRTVHTNNQHPNGWWRLAGLGTGYVEVSAIQFQEFIRAIVKGERARPDFADAARIQQIVEAVHTSAESGRWVDVPARTREER</sequence>
<name>A0A1C6SHJ8_9ACTN</name>
<dbReference type="STRING" id="145854.GA0074692_2636"/>
<dbReference type="OrthoDB" id="9792085at2"/>
<feature type="domain" description="Gfo/Idh/MocA-like oxidoreductase N-terminal" evidence="2">
    <location>
        <begin position="4"/>
        <end position="130"/>
    </location>
</feature>
<proteinExistence type="predicted"/>
<dbReference type="Pfam" id="PF01408">
    <property type="entry name" value="GFO_IDH_MocA"/>
    <property type="match status" value="1"/>
</dbReference>
<dbReference type="EMBL" id="FMHW01000002">
    <property type="protein sequence ID" value="SCL28951.1"/>
    <property type="molecule type" value="Genomic_DNA"/>
</dbReference>
<dbReference type="GO" id="GO:0000166">
    <property type="term" value="F:nucleotide binding"/>
    <property type="evidence" value="ECO:0007669"/>
    <property type="project" value="InterPro"/>
</dbReference>
<dbReference type="Gene3D" id="3.40.50.720">
    <property type="entry name" value="NAD(P)-binding Rossmann-like Domain"/>
    <property type="match status" value="1"/>
</dbReference>
<dbReference type="InterPro" id="IPR050463">
    <property type="entry name" value="Gfo/Idh/MocA_oxidrdct_glycsds"/>
</dbReference>
<dbReference type="GO" id="GO:0016491">
    <property type="term" value="F:oxidoreductase activity"/>
    <property type="evidence" value="ECO:0007669"/>
    <property type="project" value="UniProtKB-KW"/>
</dbReference>
<protein>
    <submittedName>
        <fullName evidence="4">Predicted dehydrogenase</fullName>
    </submittedName>
</protein>
<dbReference type="RefSeq" id="WP_091644006.1">
    <property type="nucleotide sequence ID" value="NZ_FMHW01000002.1"/>
</dbReference>
<feature type="domain" description="GFO/IDH/MocA-like oxidoreductase" evidence="3">
    <location>
        <begin position="142"/>
        <end position="274"/>
    </location>
</feature>
<reference evidence="5" key="1">
    <citation type="submission" date="2016-06" db="EMBL/GenBank/DDBJ databases">
        <authorList>
            <person name="Varghese N."/>
            <person name="Submissions Spin"/>
        </authorList>
    </citation>
    <scope>NUCLEOTIDE SEQUENCE [LARGE SCALE GENOMIC DNA]</scope>
    <source>
        <strain evidence="5">DSM 43817</strain>
    </source>
</reference>
<dbReference type="PANTHER" id="PTHR43818">
    <property type="entry name" value="BCDNA.GH03377"/>
    <property type="match status" value="1"/>
</dbReference>
<dbReference type="Pfam" id="PF22725">
    <property type="entry name" value="GFO_IDH_MocA_C3"/>
    <property type="match status" value="1"/>
</dbReference>
<dbReference type="Proteomes" id="UP000198959">
    <property type="component" value="Unassembled WGS sequence"/>
</dbReference>
<keyword evidence="1" id="KW-0560">Oxidoreductase</keyword>
<dbReference type="SUPFAM" id="SSF55347">
    <property type="entry name" value="Glyceraldehyde-3-phosphate dehydrogenase-like, C-terminal domain"/>
    <property type="match status" value="1"/>
</dbReference>
<evidence type="ECO:0000259" key="3">
    <source>
        <dbReference type="Pfam" id="PF22725"/>
    </source>
</evidence>
<dbReference type="InterPro" id="IPR036291">
    <property type="entry name" value="NAD(P)-bd_dom_sf"/>
</dbReference>
<evidence type="ECO:0000259" key="2">
    <source>
        <dbReference type="Pfam" id="PF01408"/>
    </source>
</evidence>
<dbReference type="SUPFAM" id="SSF51735">
    <property type="entry name" value="NAD(P)-binding Rossmann-fold domains"/>
    <property type="match status" value="1"/>
</dbReference>
<dbReference type="AlphaFoldDB" id="A0A1C6SHJ8"/>